<comment type="caution">
    <text evidence="1">The sequence shown here is derived from an EMBL/GenBank/DDBJ whole genome shotgun (WGS) entry which is preliminary data.</text>
</comment>
<evidence type="ECO:0000313" key="2">
    <source>
        <dbReference type="Proteomes" id="UP001152795"/>
    </source>
</evidence>
<name>A0A6S7KKB4_PARCT</name>
<accession>A0A6S7KKB4</accession>
<keyword evidence="2" id="KW-1185">Reference proteome</keyword>
<dbReference type="Proteomes" id="UP001152795">
    <property type="component" value="Unassembled WGS sequence"/>
</dbReference>
<feature type="non-terminal residue" evidence="1">
    <location>
        <position position="125"/>
    </location>
</feature>
<reference evidence="1" key="1">
    <citation type="submission" date="2020-04" db="EMBL/GenBank/DDBJ databases">
        <authorList>
            <person name="Alioto T."/>
            <person name="Alioto T."/>
            <person name="Gomez Garrido J."/>
        </authorList>
    </citation>
    <scope>NUCLEOTIDE SEQUENCE</scope>
    <source>
        <strain evidence="1">A484AB</strain>
    </source>
</reference>
<dbReference type="EMBL" id="CACRXK020035408">
    <property type="protein sequence ID" value="CAB4044558.1"/>
    <property type="molecule type" value="Genomic_DNA"/>
</dbReference>
<dbReference type="AlphaFoldDB" id="A0A6S7KKB4"/>
<organism evidence="1 2">
    <name type="scientific">Paramuricea clavata</name>
    <name type="common">Red gorgonian</name>
    <name type="synonym">Violescent sea-whip</name>
    <dbReference type="NCBI Taxonomy" id="317549"/>
    <lineage>
        <taxon>Eukaryota</taxon>
        <taxon>Metazoa</taxon>
        <taxon>Cnidaria</taxon>
        <taxon>Anthozoa</taxon>
        <taxon>Octocorallia</taxon>
        <taxon>Malacalcyonacea</taxon>
        <taxon>Plexauridae</taxon>
        <taxon>Paramuricea</taxon>
    </lineage>
</organism>
<protein>
    <submittedName>
        <fullName evidence="1">Uncharacterized protein</fullName>
    </submittedName>
</protein>
<sequence>GLGLPESCEIQVRLFEGKALRLSLEESPFCSIGSEADVLPYYEISGELDAGETLRNVILIQEKYMAENFPSTLLVLGGVGLAVHYVRRVGSALRTAFKIVSGVPLIMAYGKPVSGKSTAIKLQWL</sequence>
<gene>
    <name evidence="1" type="ORF">PACLA_8A022840</name>
</gene>
<evidence type="ECO:0000313" key="1">
    <source>
        <dbReference type="EMBL" id="CAB4044558.1"/>
    </source>
</evidence>
<proteinExistence type="predicted"/>